<dbReference type="Gene3D" id="2.40.70.10">
    <property type="entry name" value="Acid Proteases"/>
    <property type="match status" value="1"/>
</dbReference>
<dbReference type="PROSITE" id="PS00141">
    <property type="entry name" value="ASP_PROTEASE"/>
    <property type="match status" value="1"/>
</dbReference>
<evidence type="ECO:0000313" key="2">
    <source>
        <dbReference type="Proteomes" id="UP001642540"/>
    </source>
</evidence>
<dbReference type="EMBL" id="CAXLJM020000009">
    <property type="protein sequence ID" value="CAL8075774.1"/>
    <property type="molecule type" value="Genomic_DNA"/>
</dbReference>
<comment type="caution">
    <text evidence="1">The sequence shown here is derived from an EMBL/GenBank/DDBJ whole genome shotgun (WGS) entry which is preliminary data.</text>
</comment>
<name>A0ABP1PYS8_9HEXA</name>
<keyword evidence="2" id="KW-1185">Reference proteome</keyword>
<accession>A0ABP1PYS8</accession>
<dbReference type="CDD" id="cd00303">
    <property type="entry name" value="retropepsin_like"/>
    <property type="match status" value="1"/>
</dbReference>
<dbReference type="InterPro" id="IPR001969">
    <property type="entry name" value="Aspartic_peptidase_AS"/>
</dbReference>
<protein>
    <recommendedName>
        <fullName evidence="3">Peptidase A2 domain-containing protein</fullName>
    </recommendedName>
</protein>
<evidence type="ECO:0008006" key="3">
    <source>
        <dbReference type="Google" id="ProtNLM"/>
    </source>
</evidence>
<sequence length="459" mass="51601">MLQTTDVLSVPVKIEETPAKVLFDSGASINVLNIKFTLNKEIRNLERDIKLKGFTNDESRPSGTCKINIDLGSGCHETEVYVVEDIPFDLIIGHNTIKDWGVCIDYKTDKLSINGKDLKNNELSAFICVISETEDLKNRLKNRISDKLTKDQLEATLEILVSKKEAFSVNGELGRVTSKYCVIKLKPDALPIKSQPYRDVDGNKTEKRLVTHLRKHKMAVSDNYSVPFFDQTLEKIPRELMVVDELKKHLRELEKQLDNYEYKLSIPSYAGELYLKINLADCTFEDLARGRENVIPFESHDLDKCKIGDDFLCQIPRYGMKNSKKIICIKNLIAGASIEELQSVCPVLCHEDTAPSITTVAPREYILTNLGENSGFIKCDEIVLPLAGPKIGAVSAKIPCDCCLITDSVRKNSDAFPCVAPEITSVSWNHTLPATFKTQYPTIKVANQYFCQSIMILKV</sequence>
<dbReference type="InterPro" id="IPR021109">
    <property type="entry name" value="Peptidase_aspartic_dom_sf"/>
</dbReference>
<proteinExistence type="predicted"/>
<dbReference type="SUPFAM" id="SSF50630">
    <property type="entry name" value="Acid proteases"/>
    <property type="match status" value="1"/>
</dbReference>
<dbReference type="Proteomes" id="UP001642540">
    <property type="component" value="Unassembled WGS sequence"/>
</dbReference>
<evidence type="ECO:0000313" key="1">
    <source>
        <dbReference type="EMBL" id="CAL8075774.1"/>
    </source>
</evidence>
<gene>
    <name evidence="1" type="ORF">ODALV1_LOCUS3279</name>
</gene>
<organism evidence="1 2">
    <name type="scientific">Orchesella dallaii</name>
    <dbReference type="NCBI Taxonomy" id="48710"/>
    <lineage>
        <taxon>Eukaryota</taxon>
        <taxon>Metazoa</taxon>
        <taxon>Ecdysozoa</taxon>
        <taxon>Arthropoda</taxon>
        <taxon>Hexapoda</taxon>
        <taxon>Collembola</taxon>
        <taxon>Entomobryomorpha</taxon>
        <taxon>Entomobryoidea</taxon>
        <taxon>Orchesellidae</taxon>
        <taxon>Orchesellinae</taxon>
        <taxon>Orchesella</taxon>
    </lineage>
</organism>
<reference evidence="1 2" key="1">
    <citation type="submission" date="2024-08" db="EMBL/GenBank/DDBJ databases">
        <authorList>
            <person name="Cucini C."/>
            <person name="Frati F."/>
        </authorList>
    </citation>
    <scope>NUCLEOTIDE SEQUENCE [LARGE SCALE GENOMIC DNA]</scope>
</reference>